<comment type="similarity">
    <text evidence="1">Belongs to the EamA transporter family.</text>
</comment>
<name>A0A852ZNQ4_9ACTN</name>
<feature type="transmembrane region" description="Helical" evidence="2">
    <location>
        <begin position="12"/>
        <end position="35"/>
    </location>
</feature>
<reference evidence="4 5" key="1">
    <citation type="submission" date="2020-07" db="EMBL/GenBank/DDBJ databases">
        <title>Sequencing the genomes of 1000 actinobacteria strains.</title>
        <authorList>
            <person name="Klenk H.-P."/>
        </authorList>
    </citation>
    <scope>NUCLEOTIDE SEQUENCE [LARGE SCALE GENOMIC DNA]</scope>
    <source>
        <strain evidence="4 5">DSM 18448</strain>
    </source>
</reference>
<proteinExistence type="inferred from homology"/>
<evidence type="ECO:0000259" key="3">
    <source>
        <dbReference type="Pfam" id="PF00892"/>
    </source>
</evidence>
<feature type="transmembrane region" description="Helical" evidence="2">
    <location>
        <begin position="213"/>
        <end position="231"/>
    </location>
</feature>
<evidence type="ECO:0000313" key="5">
    <source>
        <dbReference type="Proteomes" id="UP000579605"/>
    </source>
</evidence>
<dbReference type="RefSeq" id="WP_179788283.1">
    <property type="nucleotide sequence ID" value="NZ_BAAARR010000016.1"/>
</dbReference>
<dbReference type="InterPro" id="IPR000620">
    <property type="entry name" value="EamA_dom"/>
</dbReference>
<feature type="transmembrane region" description="Helical" evidence="2">
    <location>
        <begin position="124"/>
        <end position="142"/>
    </location>
</feature>
<dbReference type="SUPFAM" id="SSF103481">
    <property type="entry name" value="Multidrug resistance efflux transporter EmrE"/>
    <property type="match status" value="1"/>
</dbReference>
<feature type="transmembrane region" description="Helical" evidence="2">
    <location>
        <begin position="269"/>
        <end position="285"/>
    </location>
</feature>
<dbReference type="AlphaFoldDB" id="A0A852ZNQ4"/>
<gene>
    <name evidence="4" type="ORF">F4554_003358</name>
</gene>
<protein>
    <submittedName>
        <fullName evidence="4">Inner membrane transporter RhtA</fullName>
    </submittedName>
</protein>
<feature type="transmembrane region" description="Helical" evidence="2">
    <location>
        <begin position="181"/>
        <end position="201"/>
    </location>
</feature>
<feature type="transmembrane region" description="Helical" evidence="2">
    <location>
        <begin position="243"/>
        <end position="263"/>
    </location>
</feature>
<dbReference type="Pfam" id="PF00892">
    <property type="entry name" value="EamA"/>
    <property type="match status" value="1"/>
</dbReference>
<sequence length="316" mass="33066">MRSTVLTRRVRAPVLLASSSVFHYLGPAFAVLVFVRLDPLGVAWLRIATAAAVFAAWRRPWRLLRRLTAAQRRDLVALGAVLAAMNSVFYLAIARLPLSTVGAIEFLGVVMLAASGVRTVQNAIAVVLAVGGVATLADVRLAGEPLGFVLAFANCALFMLYVVVGHRVASGATQRGGRWGGVDQLGASMLVATIVAAPWGLVHAAPALTHPGWLAAGVAVGICSSVIPYVTDQLAMALLPRSAFALALSVLPACATVVGLVVLAQRPTAADLFGVALVIAGLAVHQDIRRDTRQDFNQRKLQEGIPCSTSDSARPG</sequence>
<organism evidence="4 5">
    <name type="scientific">Actinopolymorpha rutila</name>
    <dbReference type="NCBI Taxonomy" id="446787"/>
    <lineage>
        <taxon>Bacteria</taxon>
        <taxon>Bacillati</taxon>
        <taxon>Actinomycetota</taxon>
        <taxon>Actinomycetes</taxon>
        <taxon>Propionibacteriales</taxon>
        <taxon>Actinopolymorphaceae</taxon>
        <taxon>Actinopolymorpha</taxon>
    </lineage>
</organism>
<dbReference type="InterPro" id="IPR037185">
    <property type="entry name" value="EmrE-like"/>
</dbReference>
<feature type="transmembrane region" description="Helical" evidence="2">
    <location>
        <begin position="148"/>
        <end position="169"/>
    </location>
</feature>
<feature type="transmembrane region" description="Helical" evidence="2">
    <location>
        <begin position="99"/>
        <end position="117"/>
    </location>
</feature>
<dbReference type="EMBL" id="JACBZH010000001">
    <property type="protein sequence ID" value="NYH90720.1"/>
    <property type="molecule type" value="Genomic_DNA"/>
</dbReference>
<keyword evidence="2" id="KW-0472">Membrane</keyword>
<feature type="transmembrane region" description="Helical" evidence="2">
    <location>
        <begin position="41"/>
        <end position="57"/>
    </location>
</feature>
<keyword evidence="5" id="KW-1185">Reference proteome</keyword>
<accession>A0A852ZNQ4</accession>
<dbReference type="Proteomes" id="UP000579605">
    <property type="component" value="Unassembled WGS sequence"/>
</dbReference>
<evidence type="ECO:0000256" key="1">
    <source>
        <dbReference type="ARBA" id="ARBA00007362"/>
    </source>
</evidence>
<keyword evidence="2" id="KW-0812">Transmembrane</keyword>
<dbReference type="GO" id="GO:0016020">
    <property type="term" value="C:membrane"/>
    <property type="evidence" value="ECO:0007669"/>
    <property type="project" value="InterPro"/>
</dbReference>
<keyword evidence="2" id="KW-1133">Transmembrane helix</keyword>
<feature type="domain" description="EamA" evidence="3">
    <location>
        <begin position="177"/>
        <end position="284"/>
    </location>
</feature>
<comment type="caution">
    <text evidence="4">The sequence shown here is derived from an EMBL/GenBank/DDBJ whole genome shotgun (WGS) entry which is preliminary data.</text>
</comment>
<feature type="transmembrane region" description="Helical" evidence="2">
    <location>
        <begin position="75"/>
        <end position="93"/>
    </location>
</feature>
<evidence type="ECO:0000313" key="4">
    <source>
        <dbReference type="EMBL" id="NYH90720.1"/>
    </source>
</evidence>
<evidence type="ECO:0000256" key="2">
    <source>
        <dbReference type="SAM" id="Phobius"/>
    </source>
</evidence>